<dbReference type="Gene3D" id="3.30.230.10">
    <property type="match status" value="1"/>
</dbReference>
<feature type="compositionally biased region" description="Low complexity" evidence="13">
    <location>
        <begin position="15"/>
        <end position="25"/>
    </location>
</feature>
<evidence type="ECO:0000256" key="5">
    <source>
        <dbReference type="ARBA" id="ARBA00022516"/>
    </source>
</evidence>
<reference evidence="16 17" key="1">
    <citation type="submission" date="2024-06" db="EMBL/GenBank/DDBJ databases">
        <title>The Natural Products Discovery Center: Release of the First 8490 Sequenced Strains for Exploring Actinobacteria Biosynthetic Diversity.</title>
        <authorList>
            <person name="Kalkreuter E."/>
            <person name="Kautsar S.A."/>
            <person name="Yang D."/>
            <person name="Bader C.D."/>
            <person name="Teijaro C.N."/>
            <person name="Fluegel L."/>
            <person name="Davis C.M."/>
            <person name="Simpson J.R."/>
            <person name="Lauterbach L."/>
            <person name="Steele A.D."/>
            <person name="Gui C."/>
            <person name="Meng S."/>
            <person name="Li G."/>
            <person name="Viehrig K."/>
            <person name="Ye F."/>
            <person name="Su P."/>
            <person name="Kiefer A.F."/>
            <person name="Nichols A."/>
            <person name="Cepeda A.J."/>
            <person name="Yan W."/>
            <person name="Fan B."/>
            <person name="Jiang Y."/>
            <person name="Adhikari A."/>
            <person name="Zheng C.-J."/>
            <person name="Schuster L."/>
            <person name="Cowan T.M."/>
            <person name="Smanski M.J."/>
            <person name="Chevrette M.G."/>
            <person name="De Carvalho L.P.S."/>
            <person name="Shen B."/>
        </authorList>
    </citation>
    <scope>NUCLEOTIDE SEQUENCE [LARGE SCALE GENOMIC DNA]</scope>
    <source>
        <strain evidence="16 17">NPDC000632</strain>
    </source>
</reference>
<dbReference type="EMBL" id="JBEPCV010000028">
    <property type="protein sequence ID" value="MER6907139.1"/>
    <property type="molecule type" value="Genomic_DNA"/>
</dbReference>
<keyword evidence="10" id="KW-0460">Magnesium</keyword>
<evidence type="ECO:0000313" key="16">
    <source>
        <dbReference type="EMBL" id="MER6907139.1"/>
    </source>
</evidence>
<comment type="pathway">
    <text evidence="12">Isoprenoid biosynthesis; isopentenyl diphosphate biosynthesis via mevalonate pathway; isopentenyl diphosphate from (R)-mevalonate: step 1/3.</text>
</comment>
<evidence type="ECO:0000259" key="15">
    <source>
        <dbReference type="Pfam" id="PF08544"/>
    </source>
</evidence>
<evidence type="ECO:0000313" key="17">
    <source>
        <dbReference type="Proteomes" id="UP001490330"/>
    </source>
</evidence>
<dbReference type="RefSeq" id="WP_350721317.1">
    <property type="nucleotide sequence ID" value="NZ_JBEPCO010000025.1"/>
</dbReference>
<dbReference type="Pfam" id="PF08544">
    <property type="entry name" value="GHMP_kinases_C"/>
    <property type="match status" value="1"/>
</dbReference>
<evidence type="ECO:0000256" key="12">
    <source>
        <dbReference type="ARBA" id="ARBA00029438"/>
    </source>
</evidence>
<keyword evidence="11" id="KW-0443">Lipid metabolism</keyword>
<feature type="region of interest" description="Disordered" evidence="13">
    <location>
        <begin position="1"/>
        <end position="25"/>
    </location>
</feature>
<dbReference type="Gene3D" id="3.30.70.890">
    <property type="entry name" value="GHMP kinase, C-terminal domain"/>
    <property type="match status" value="1"/>
</dbReference>
<accession>A0ABV1VM45</accession>
<evidence type="ECO:0000256" key="1">
    <source>
        <dbReference type="ARBA" id="ARBA00004496"/>
    </source>
</evidence>
<dbReference type="SUPFAM" id="SSF55060">
    <property type="entry name" value="GHMP Kinase, C-terminal domain"/>
    <property type="match status" value="1"/>
</dbReference>
<dbReference type="EC" id="2.7.1.36" evidence="3"/>
<evidence type="ECO:0000256" key="2">
    <source>
        <dbReference type="ARBA" id="ARBA00006495"/>
    </source>
</evidence>
<dbReference type="InterPro" id="IPR006203">
    <property type="entry name" value="GHMP_knse_ATP-bd_CS"/>
</dbReference>
<gene>
    <name evidence="16" type="primary">mvk</name>
    <name evidence="16" type="ORF">ABT322_26060</name>
</gene>
<dbReference type="InterPro" id="IPR020568">
    <property type="entry name" value="Ribosomal_Su5_D2-typ_SF"/>
</dbReference>
<dbReference type="Proteomes" id="UP001490330">
    <property type="component" value="Unassembled WGS sequence"/>
</dbReference>
<dbReference type="InterPro" id="IPR006205">
    <property type="entry name" value="Mev_gal_kin"/>
</dbReference>
<feature type="region of interest" description="Disordered" evidence="13">
    <location>
        <begin position="61"/>
        <end position="89"/>
    </location>
</feature>
<dbReference type="InterPro" id="IPR014721">
    <property type="entry name" value="Ribsml_uS5_D2-typ_fold_subgr"/>
</dbReference>
<keyword evidence="8 16" id="KW-0418">Kinase</keyword>
<keyword evidence="6 16" id="KW-0808">Transferase</keyword>
<evidence type="ECO:0000259" key="14">
    <source>
        <dbReference type="Pfam" id="PF00288"/>
    </source>
</evidence>
<dbReference type="NCBIfam" id="TIGR00549">
    <property type="entry name" value="mevalon_kin"/>
    <property type="match status" value="1"/>
</dbReference>
<dbReference type="SUPFAM" id="SSF54211">
    <property type="entry name" value="Ribosomal protein S5 domain 2-like"/>
    <property type="match status" value="1"/>
</dbReference>
<keyword evidence="4" id="KW-0963">Cytoplasm</keyword>
<keyword evidence="17" id="KW-1185">Reference proteome</keyword>
<feature type="domain" description="GHMP kinase C-terminal" evidence="15">
    <location>
        <begin position="264"/>
        <end position="343"/>
    </location>
</feature>
<comment type="caution">
    <text evidence="16">The sequence shown here is derived from an EMBL/GenBank/DDBJ whole genome shotgun (WGS) entry which is preliminary data.</text>
</comment>
<evidence type="ECO:0000256" key="3">
    <source>
        <dbReference type="ARBA" id="ARBA00012103"/>
    </source>
</evidence>
<dbReference type="PROSITE" id="PS00627">
    <property type="entry name" value="GHMP_KINASES_ATP"/>
    <property type="match status" value="1"/>
</dbReference>
<dbReference type="GO" id="GO:0004496">
    <property type="term" value="F:mevalonate kinase activity"/>
    <property type="evidence" value="ECO:0007669"/>
    <property type="project" value="UniProtKB-EC"/>
</dbReference>
<organism evidence="16 17">
    <name type="scientific">Streptomyces flaveolus</name>
    <dbReference type="NCBI Taxonomy" id="67297"/>
    <lineage>
        <taxon>Bacteria</taxon>
        <taxon>Bacillati</taxon>
        <taxon>Actinomycetota</taxon>
        <taxon>Actinomycetes</taxon>
        <taxon>Kitasatosporales</taxon>
        <taxon>Streptomycetaceae</taxon>
        <taxon>Streptomyces</taxon>
    </lineage>
</organism>
<name>A0ABV1VM45_9ACTN</name>
<proteinExistence type="inferred from homology"/>
<dbReference type="Pfam" id="PF00288">
    <property type="entry name" value="GHMP_kinases_N"/>
    <property type="match status" value="1"/>
</dbReference>
<evidence type="ECO:0000256" key="8">
    <source>
        <dbReference type="ARBA" id="ARBA00022777"/>
    </source>
</evidence>
<evidence type="ECO:0000256" key="4">
    <source>
        <dbReference type="ARBA" id="ARBA00022490"/>
    </source>
</evidence>
<protein>
    <recommendedName>
        <fullName evidence="3">mevalonate kinase</fullName>
        <ecNumber evidence="3">2.7.1.36</ecNumber>
    </recommendedName>
</protein>
<keyword evidence="9" id="KW-0067">ATP-binding</keyword>
<dbReference type="InterPro" id="IPR036554">
    <property type="entry name" value="GHMP_kinase_C_sf"/>
</dbReference>
<dbReference type="InterPro" id="IPR006204">
    <property type="entry name" value="GHMP_kinase_N_dom"/>
</dbReference>
<keyword evidence="7" id="KW-0547">Nucleotide-binding</keyword>
<evidence type="ECO:0000256" key="7">
    <source>
        <dbReference type="ARBA" id="ARBA00022741"/>
    </source>
</evidence>
<evidence type="ECO:0000256" key="10">
    <source>
        <dbReference type="ARBA" id="ARBA00022842"/>
    </source>
</evidence>
<comment type="similarity">
    <text evidence="2">Belongs to the GHMP kinase family. Mevalonate kinase subfamily.</text>
</comment>
<dbReference type="PANTHER" id="PTHR43290:SF2">
    <property type="entry name" value="MEVALONATE KINASE"/>
    <property type="match status" value="1"/>
</dbReference>
<dbReference type="InterPro" id="IPR013750">
    <property type="entry name" value="GHMP_kinase_C_dom"/>
</dbReference>
<evidence type="ECO:0000256" key="9">
    <source>
        <dbReference type="ARBA" id="ARBA00022840"/>
    </source>
</evidence>
<dbReference type="PRINTS" id="PR00959">
    <property type="entry name" value="MEVGALKINASE"/>
</dbReference>
<evidence type="ECO:0000256" key="13">
    <source>
        <dbReference type="SAM" id="MobiDB-lite"/>
    </source>
</evidence>
<evidence type="ECO:0000256" key="11">
    <source>
        <dbReference type="ARBA" id="ARBA00023098"/>
    </source>
</evidence>
<evidence type="ECO:0000256" key="6">
    <source>
        <dbReference type="ARBA" id="ARBA00022679"/>
    </source>
</evidence>
<keyword evidence="5" id="KW-0444">Lipid biosynthesis</keyword>
<sequence length="360" mass="36385">MAAPDPGTFIRREGSAPGPGARRAGAGRAHGKAILLGEHAVVYGAPALALPVPQLTVAAKATGHPRGQEGEEQVSFTMSGPGAASATPPATEGLRRLVAEFTLRTGPTGPVRVDVHIDCAIPEGRGLGSSAACARAAVLALADLFERPLDAGAVFDLVQASENVAHGRASGIDAVATGSSSLVLFRSGTVRELPVPLPGNGFVPPPGPAGRGTGGFDGLFVIADSGVSGSTRKAVELLRQRFERDAGTRTDFVSRVADLTDAAARALGDGRPGELGERMTENHELLHEAGLSTETIDALVGAALAAGGLGAKISGGGLGGCMIALAGEPGHAEEVVRSLREAGAVRTWVVPVGRFARHAD</sequence>
<comment type="subcellular location">
    <subcellularLocation>
        <location evidence="1">Cytoplasm</location>
    </subcellularLocation>
</comment>
<feature type="domain" description="GHMP kinase N-terminal" evidence="14">
    <location>
        <begin position="106"/>
        <end position="176"/>
    </location>
</feature>
<feature type="compositionally biased region" description="Low complexity" evidence="13">
    <location>
        <begin position="79"/>
        <end position="89"/>
    </location>
</feature>
<dbReference type="PANTHER" id="PTHR43290">
    <property type="entry name" value="MEVALONATE KINASE"/>
    <property type="match status" value="1"/>
</dbReference>